<dbReference type="InterPro" id="IPR029058">
    <property type="entry name" value="AB_hydrolase_fold"/>
</dbReference>
<reference evidence="2 3" key="1">
    <citation type="submission" date="2016-10" db="EMBL/GenBank/DDBJ databases">
        <authorList>
            <person name="de Groot N.N."/>
        </authorList>
    </citation>
    <scope>NUCLEOTIDE SEQUENCE [LARGE SCALE GENOMIC DNA]</scope>
    <source>
        <strain evidence="2 3">CGMCC 1.9167</strain>
    </source>
</reference>
<evidence type="ECO:0000259" key="1">
    <source>
        <dbReference type="Pfam" id="PF20408"/>
    </source>
</evidence>
<sequence length="218" mass="23706">MSDWIFSPALHSTGPAPVVLLAHGAGAGCRGPFMDTLAKALATNGLSVARFEFPYMQKFREDGRKRPPDRRAVLLDCFERMVADLRREIGTAPALLVGGKSMGGRMASLLAADPDRAKGIDGVMCFGYPFHPPGRPDRWRTGHLGDLQVPMAVFQGTRDPFGRPEELACQPPLPGRVTVHWLEGGNHDLRPLKRQGIGEDELILQAARGAADFVAAMR</sequence>
<dbReference type="PANTHER" id="PTHR13136">
    <property type="entry name" value="TESTIS DEVELOPMENT PROTEIN PRTD"/>
    <property type="match status" value="1"/>
</dbReference>
<dbReference type="RefSeq" id="WP_092009065.1">
    <property type="nucleotide sequence ID" value="NZ_FOYW01000001.1"/>
</dbReference>
<dbReference type="Gene3D" id="3.40.50.1820">
    <property type="entry name" value="alpha/beta hydrolase"/>
    <property type="match status" value="1"/>
</dbReference>
<keyword evidence="3" id="KW-1185">Reference proteome</keyword>
<evidence type="ECO:0000313" key="2">
    <source>
        <dbReference type="EMBL" id="SFR48651.1"/>
    </source>
</evidence>
<dbReference type="InterPro" id="IPR046879">
    <property type="entry name" value="KANL3/Tex30_Abhydrolase"/>
</dbReference>
<protein>
    <recommendedName>
        <fullName evidence="1">KANL3/Tex30 alpha/beta hydrolase-like domain-containing protein</fullName>
    </recommendedName>
</protein>
<evidence type="ECO:0000313" key="3">
    <source>
        <dbReference type="Proteomes" id="UP000198644"/>
    </source>
</evidence>
<dbReference type="Proteomes" id="UP000198644">
    <property type="component" value="Unassembled WGS sequence"/>
</dbReference>
<organism evidence="2 3">
    <name type="scientific">Marinobacter daqiaonensis</name>
    <dbReference type="NCBI Taxonomy" id="650891"/>
    <lineage>
        <taxon>Bacteria</taxon>
        <taxon>Pseudomonadati</taxon>
        <taxon>Pseudomonadota</taxon>
        <taxon>Gammaproteobacteria</taxon>
        <taxon>Pseudomonadales</taxon>
        <taxon>Marinobacteraceae</taxon>
        <taxon>Marinobacter</taxon>
    </lineage>
</organism>
<dbReference type="STRING" id="650891.SAMN05216203_0787"/>
<gene>
    <name evidence="2" type="ORF">SAMN05216203_0787</name>
</gene>
<name>A0A1I6H2S4_9GAMM</name>
<dbReference type="EMBL" id="FOYW01000001">
    <property type="protein sequence ID" value="SFR48651.1"/>
    <property type="molecule type" value="Genomic_DNA"/>
</dbReference>
<proteinExistence type="predicted"/>
<dbReference type="SUPFAM" id="SSF53474">
    <property type="entry name" value="alpha/beta-Hydrolases"/>
    <property type="match status" value="1"/>
</dbReference>
<dbReference type="PANTHER" id="PTHR13136:SF11">
    <property type="entry name" value="TESTIS-EXPRESSED PROTEIN 30"/>
    <property type="match status" value="1"/>
</dbReference>
<dbReference type="AlphaFoldDB" id="A0A1I6H2S4"/>
<dbReference type="OrthoDB" id="652634at2"/>
<feature type="domain" description="KANL3/Tex30 alpha/beta hydrolase-like" evidence="1">
    <location>
        <begin position="17"/>
        <end position="214"/>
    </location>
</feature>
<dbReference type="InterPro" id="IPR026555">
    <property type="entry name" value="NSL3/Tex30"/>
</dbReference>
<accession>A0A1I6H2S4</accession>
<dbReference type="Pfam" id="PF20408">
    <property type="entry name" value="Abhydrolase_11"/>
    <property type="match status" value="1"/>
</dbReference>